<protein>
    <submittedName>
        <fullName evidence="3">TM2 domain-containing protein</fullName>
    </submittedName>
</protein>
<evidence type="ECO:0000313" key="3">
    <source>
        <dbReference type="WBParaSite" id="HCON_00009830-00001"/>
    </source>
</evidence>
<keyword evidence="1" id="KW-0812">Transmembrane</keyword>
<dbReference type="PANTHER" id="PTHR44733:SF1">
    <property type="entry name" value="DNAJ HOMOLOG SUBFAMILY C MEMBER 22"/>
    <property type="match status" value="1"/>
</dbReference>
<keyword evidence="1" id="KW-0472">Membrane</keyword>
<proteinExistence type="predicted"/>
<reference evidence="3" key="1">
    <citation type="submission" date="2020-12" db="UniProtKB">
        <authorList>
            <consortium name="WormBaseParasite"/>
        </authorList>
    </citation>
    <scope>IDENTIFICATION</scope>
    <source>
        <strain evidence="3">MHco3</strain>
    </source>
</reference>
<name>A0A7I4XTN8_HAECO</name>
<sequence length="407" mass="46046">MADEGRDLASDVRLANPFKARVLLMVGGVIGLHRLYLEQIPETFIFISTGGVFLLGVLYDSFFLGKQVEFYNMLKLGEGEEMKKYRNGKLMTNLSRMVSFSLPRFVASVAYALWLGFLCWMAGSVTFGKSASDSLLMVSALAAAVTAGVYIIGNCDRECRDLVYIWIGSFSTTFIHLRFIEDNCMRSLLFAAVVATWLGNRTARVRTSFHRPFTWKHLIFWTSLFGLLLGVIAVGATRHIFHRRVSAMARGESTVTTSIGALLYDRFMDQQRAYRFFEGDPVLSYGPSASQSNKERKWWDVDLVGRAPVWADMAAVFVVDLIRQEARVLGKRSKIEPLKWALWRMYLITKFETSAFVTQNELRSLCAKWTKEQISKRAQSGPPSEQEKGARDFRFLGTAKACDIISK</sequence>
<feature type="transmembrane region" description="Helical" evidence="1">
    <location>
        <begin position="218"/>
        <end position="241"/>
    </location>
</feature>
<evidence type="ECO:0000256" key="1">
    <source>
        <dbReference type="SAM" id="Phobius"/>
    </source>
</evidence>
<accession>A0A7I4XTN8</accession>
<feature type="transmembrane region" description="Helical" evidence="1">
    <location>
        <begin position="162"/>
        <end position="180"/>
    </location>
</feature>
<feature type="transmembrane region" description="Helical" evidence="1">
    <location>
        <begin position="135"/>
        <end position="153"/>
    </location>
</feature>
<dbReference type="Proteomes" id="UP000025227">
    <property type="component" value="Unplaced"/>
</dbReference>
<feature type="transmembrane region" description="Helical" evidence="1">
    <location>
        <begin position="105"/>
        <end position="123"/>
    </location>
</feature>
<dbReference type="AlphaFoldDB" id="A0A7I4XTN8"/>
<keyword evidence="1" id="KW-1133">Transmembrane helix</keyword>
<feature type="transmembrane region" description="Helical" evidence="1">
    <location>
        <begin position="43"/>
        <end position="65"/>
    </location>
</feature>
<dbReference type="PANTHER" id="PTHR44733">
    <property type="entry name" value="DNAJ HOMOLOG SUBFAMILY C MEMBER 22"/>
    <property type="match status" value="1"/>
</dbReference>
<organism evidence="2 3">
    <name type="scientific">Haemonchus contortus</name>
    <name type="common">Barber pole worm</name>
    <dbReference type="NCBI Taxonomy" id="6289"/>
    <lineage>
        <taxon>Eukaryota</taxon>
        <taxon>Metazoa</taxon>
        <taxon>Ecdysozoa</taxon>
        <taxon>Nematoda</taxon>
        <taxon>Chromadorea</taxon>
        <taxon>Rhabditida</taxon>
        <taxon>Rhabditina</taxon>
        <taxon>Rhabditomorpha</taxon>
        <taxon>Strongyloidea</taxon>
        <taxon>Trichostrongylidae</taxon>
        <taxon>Haemonchus</taxon>
    </lineage>
</organism>
<evidence type="ECO:0000313" key="2">
    <source>
        <dbReference type="Proteomes" id="UP000025227"/>
    </source>
</evidence>
<dbReference type="WBParaSite" id="HCON_00009830-00001">
    <property type="protein sequence ID" value="HCON_00009830-00001"/>
    <property type="gene ID" value="HCON_00009830"/>
</dbReference>
<feature type="transmembrane region" description="Helical" evidence="1">
    <location>
        <begin position="20"/>
        <end position="37"/>
    </location>
</feature>
<dbReference type="OrthoDB" id="10262359at2759"/>
<dbReference type="OMA" id="WRNYLIH"/>
<dbReference type="GO" id="GO:0016020">
    <property type="term" value="C:membrane"/>
    <property type="evidence" value="ECO:0007669"/>
    <property type="project" value="TreeGrafter"/>
</dbReference>
<keyword evidence="2" id="KW-1185">Reference proteome</keyword>